<proteinExistence type="predicted"/>
<reference evidence="1" key="1">
    <citation type="submission" date="2022-01" db="EMBL/GenBank/DDBJ databases">
        <title>Whole genome-based taxonomy of the Shewanellaceae.</title>
        <authorList>
            <person name="Martin-Rodriguez A.J."/>
        </authorList>
    </citation>
    <scope>NUCLEOTIDE SEQUENCE</scope>
    <source>
        <strain evidence="1">DSM 23803</strain>
    </source>
</reference>
<accession>A0A9X1Z345</accession>
<dbReference type="Proteomes" id="UP001139408">
    <property type="component" value="Unassembled WGS sequence"/>
</dbReference>
<organism evidence="1 2">
    <name type="scientific">Shewanella algicola</name>
    <dbReference type="NCBI Taxonomy" id="640633"/>
    <lineage>
        <taxon>Bacteria</taxon>
        <taxon>Pseudomonadati</taxon>
        <taxon>Pseudomonadota</taxon>
        <taxon>Gammaproteobacteria</taxon>
        <taxon>Alteromonadales</taxon>
        <taxon>Shewanellaceae</taxon>
        <taxon>Shewanella</taxon>
    </lineage>
</organism>
<evidence type="ECO:0000313" key="2">
    <source>
        <dbReference type="Proteomes" id="UP001139408"/>
    </source>
</evidence>
<evidence type="ECO:0000313" key="1">
    <source>
        <dbReference type="EMBL" id="MCL1104205.1"/>
    </source>
</evidence>
<dbReference type="AlphaFoldDB" id="A0A9X1Z345"/>
<dbReference type="EMBL" id="JAKILJ010000004">
    <property type="protein sequence ID" value="MCL1104205.1"/>
    <property type="molecule type" value="Genomic_DNA"/>
</dbReference>
<sequence>MLLSTVNRPYFSWLLIYTAQTNHNRVINGGFNCLFGQTSLSQSLLGSRNPMAFIDVIISQSNGIMLVVLIAVCFARTGLALSLAHQNDVTFAWFQNKKVAARNKRNHDFSTDGFIY</sequence>
<comment type="caution">
    <text evidence="1">The sequence shown here is derived from an EMBL/GenBank/DDBJ whole genome shotgun (WGS) entry which is preliminary data.</text>
</comment>
<dbReference type="RefSeq" id="WP_188923857.1">
    <property type="nucleotide sequence ID" value="NZ_BMQI01000004.1"/>
</dbReference>
<keyword evidence="2" id="KW-1185">Reference proteome</keyword>
<gene>
    <name evidence="1" type="ORF">L2749_02880</name>
</gene>
<protein>
    <submittedName>
        <fullName evidence="1">Uncharacterized protein</fullName>
    </submittedName>
</protein>
<name>A0A9X1Z345_9GAMM</name>